<evidence type="ECO:0000313" key="9">
    <source>
        <dbReference type="Proteomes" id="UP000002318"/>
    </source>
</evidence>
<evidence type="ECO:0000256" key="1">
    <source>
        <dbReference type="ARBA" id="ARBA00004651"/>
    </source>
</evidence>
<dbReference type="InterPro" id="IPR052159">
    <property type="entry name" value="Competence_DNA_uptake"/>
</dbReference>
<gene>
    <name evidence="8" type="ordered locus">Spirs_1507</name>
</gene>
<sequence>MPSWGIDPTRLRSVEGHLYRDPVLTASDGAILQFYVDSVRGRDGTIATGRGICTLFVPDCRDMARQALTGCEISLDLSFDEDGRPLARSSTLRLTRHCGLGRRIRYAFFRSASELFSGSPKASLLLDALLLGRKRDPSSPVFTLFRRAGASHILALSGMHIGILASLVLSLLRPIVGKRCAKVLLLFFLPFYLFLVGLRPSLVRALLFFILAGTIFWSKSASLRALTLTFLIQIVIFPLSPAELSFQLSYLALFGILTLAAPIDDILKDLLIPSALSSPLAASIAAILASAPLLFFYFGELRPASLAASVLLSLPVLLLIWSGLVQLFLHITKLSSLLACCSMLSNHVAALVLSLAQLCASLPAVFPQDPNTAAIFATLLLTITLSLRYLFNNGGIPLRLRFARVSCRFSGSAGIEHAETLRTEFPRFAGGSVKNRKAS</sequence>
<feature type="transmembrane region" description="Helical" evidence="6">
    <location>
        <begin position="225"/>
        <end position="242"/>
    </location>
</feature>
<feature type="transmembrane region" description="Helical" evidence="6">
    <location>
        <begin position="304"/>
        <end position="325"/>
    </location>
</feature>
<keyword evidence="9" id="KW-1185">Reference proteome</keyword>
<keyword evidence="4 6" id="KW-1133">Transmembrane helix</keyword>
<evidence type="ECO:0000256" key="4">
    <source>
        <dbReference type="ARBA" id="ARBA00022989"/>
    </source>
</evidence>
<dbReference type="EMBL" id="CP002116">
    <property type="protein sequence ID" value="ADK80634.1"/>
    <property type="molecule type" value="Genomic_DNA"/>
</dbReference>
<dbReference type="NCBIfam" id="TIGR00360">
    <property type="entry name" value="ComEC_N-term"/>
    <property type="match status" value="1"/>
</dbReference>
<evidence type="ECO:0000256" key="3">
    <source>
        <dbReference type="ARBA" id="ARBA00022692"/>
    </source>
</evidence>
<dbReference type="eggNOG" id="COG0658">
    <property type="taxonomic scope" value="Bacteria"/>
</dbReference>
<dbReference type="InterPro" id="IPR004477">
    <property type="entry name" value="ComEC_N"/>
</dbReference>
<evidence type="ECO:0000256" key="5">
    <source>
        <dbReference type="ARBA" id="ARBA00023136"/>
    </source>
</evidence>
<dbReference type="PANTHER" id="PTHR30619:SF1">
    <property type="entry name" value="RECOMBINATION PROTEIN 2"/>
    <property type="match status" value="1"/>
</dbReference>
<feature type="transmembrane region" description="Helical" evidence="6">
    <location>
        <begin position="372"/>
        <end position="391"/>
    </location>
</feature>
<reference evidence="8 9" key="1">
    <citation type="journal article" date="2010" name="Stand. Genomic Sci.">
        <title>Complete genome sequence of Spirochaeta smaragdinae type strain (SEBR 4228).</title>
        <authorList>
            <person name="Mavromatis K."/>
            <person name="Yasawong M."/>
            <person name="Chertkov O."/>
            <person name="Lapidus A."/>
            <person name="Lucas S."/>
            <person name="Nolan M."/>
            <person name="Del Rio T.G."/>
            <person name="Tice H."/>
            <person name="Cheng J.F."/>
            <person name="Pitluck S."/>
            <person name="Liolios K."/>
            <person name="Ivanova N."/>
            <person name="Tapia R."/>
            <person name="Han C."/>
            <person name="Bruce D."/>
            <person name="Goodwin L."/>
            <person name="Pati A."/>
            <person name="Chen A."/>
            <person name="Palaniappan K."/>
            <person name="Land M."/>
            <person name="Hauser L."/>
            <person name="Chang Y.J."/>
            <person name="Jeffries C.D."/>
            <person name="Detter J.C."/>
            <person name="Rohde M."/>
            <person name="Brambilla E."/>
            <person name="Spring S."/>
            <person name="Goker M."/>
            <person name="Sikorski J."/>
            <person name="Woyke T."/>
            <person name="Bristow J."/>
            <person name="Eisen J.A."/>
            <person name="Markowitz V."/>
            <person name="Hugenholtz P."/>
            <person name="Klenk H.P."/>
            <person name="Kyrpides N.C."/>
        </authorList>
    </citation>
    <scope>NUCLEOTIDE SEQUENCE [LARGE SCALE GENOMIC DNA]</scope>
    <source>
        <strain evidence="9">DSM 11293 / JCM 15392 / SEBR 4228</strain>
    </source>
</reference>
<accession>E1R599</accession>
<evidence type="ECO:0000259" key="7">
    <source>
        <dbReference type="Pfam" id="PF03772"/>
    </source>
</evidence>
<dbReference type="STRING" id="573413.Spirs_1507"/>
<dbReference type="GO" id="GO:0005886">
    <property type="term" value="C:plasma membrane"/>
    <property type="evidence" value="ECO:0007669"/>
    <property type="project" value="UniProtKB-SubCell"/>
</dbReference>
<dbReference type="RefSeq" id="WP_013254098.1">
    <property type="nucleotide sequence ID" value="NC_014364.1"/>
</dbReference>
<name>E1R599_SEDSS</name>
<proteinExistence type="predicted"/>
<dbReference type="PANTHER" id="PTHR30619">
    <property type="entry name" value="DNA INTERNALIZATION/COMPETENCE PROTEIN COMEC/REC2"/>
    <property type="match status" value="1"/>
</dbReference>
<protein>
    <submittedName>
        <fullName evidence="8">ComEC/Rec2-related protein</fullName>
    </submittedName>
</protein>
<comment type="subcellular location">
    <subcellularLocation>
        <location evidence="1">Cell membrane</location>
        <topology evidence="1">Multi-pass membrane protein</topology>
    </subcellularLocation>
</comment>
<organism evidence="8 9">
    <name type="scientific">Sediminispirochaeta smaragdinae (strain DSM 11293 / JCM 15392 / SEBR 4228)</name>
    <name type="common">Spirochaeta smaragdinae</name>
    <dbReference type="NCBI Taxonomy" id="573413"/>
    <lineage>
        <taxon>Bacteria</taxon>
        <taxon>Pseudomonadati</taxon>
        <taxon>Spirochaetota</taxon>
        <taxon>Spirochaetia</taxon>
        <taxon>Spirochaetales</taxon>
        <taxon>Spirochaetaceae</taxon>
        <taxon>Sediminispirochaeta</taxon>
    </lineage>
</organism>
<dbReference type="Proteomes" id="UP000002318">
    <property type="component" value="Chromosome"/>
</dbReference>
<dbReference type="OrthoDB" id="9761531at2"/>
<feature type="transmembrane region" description="Helical" evidence="6">
    <location>
        <begin position="179"/>
        <end position="195"/>
    </location>
</feature>
<keyword evidence="3 6" id="KW-0812">Transmembrane</keyword>
<keyword evidence="2" id="KW-1003">Cell membrane</keyword>
<dbReference type="AlphaFoldDB" id="E1R599"/>
<dbReference type="KEGG" id="ssm:Spirs_1507"/>
<feature type="domain" description="ComEC/Rec2-related protein" evidence="7">
    <location>
        <begin position="129"/>
        <end position="386"/>
    </location>
</feature>
<evidence type="ECO:0000313" key="8">
    <source>
        <dbReference type="EMBL" id="ADK80634.1"/>
    </source>
</evidence>
<dbReference type="HOGENOM" id="CLU_623896_0_0_12"/>
<feature type="transmembrane region" description="Helical" evidence="6">
    <location>
        <begin position="248"/>
        <end position="267"/>
    </location>
</feature>
<keyword evidence="5 6" id="KW-0472">Membrane</keyword>
<dbReference type="Pfam" id="PF03772">
    <property type="entry name" value="Competence"/>
    <property type="match status" value="1"/>
</dbReference>
<evidence type="ECO:0000256" key="2">
    <source>
        <dbReference type="ARBA" id="ARBA00022475"/>
    </source>
</evidence>
<feature type="transmembrane region" description="Helical" evidence="6">
    <location>
        <begin position="279"/>
        <end position="298"/>
    </location>
</feature>
<evidence type="ECO:0000256" key="6">
    <source>
        <dbReference type="SAM" id="Phobius"/>
    </source>
</evidence>
<feature type="transmembrane region" description="Helical" evidence="6">
    <location>
        <begin position="153"/>
        <end position="172"/>
    </location>
</feature>